<proteinExistence type="inferred from homology"/>
<keyword evidence="5" id="KW-0472">Membrane</keyword>
<dbReference type="PANTHER" id="PTHR30061">
    <property type="entry name" value="MALTOSE-BINDING PERIPLASMIC PROTEIN"/>
    <property type="match status" value="1"/>
</dbReference>
<dbReference type="PROSITE" id="PS51257">
    <property type="entry name" value="PROKAR_LIPOPROTEIN"/>
    <property type="match status" value="1"/>
</dbReference>
<evidence type="ECO:0000313" key="7">
    <source>
        <dbReference type="Proteomes" id="UP000619534"/>
    </source>
</evidence>
<evidence type="ECO:0000256" key="4">
    <source>
        <dbReference type="ARBA" id="ARBA00022729"/>
    </source>
</evidence>
<keyword evidence="2 5" id="KW-0813">Transport</keyword>
<evidence type="ECO:0000313" key="6">
    <source>
        <dbReference type="EMBL" id="GGC89600.1"/>
    </source>
</evidence>
<evidence type="ECO:0000256" key="5">
    <source>
        <dbReference type="RuleBase" id="RU365005"/>
    </source>
</evidence>
<feature type="chain" id="PRO_5044964031" description="Maltodextrin-binding protein" evidence="5">
    <location>
        <begin position="20"/>
        <end position="406"/>
    </location>
</feature>
<evidence type="ECO:0000256" key="1">
    <source>
        <dbReference type="ARBA" id="ARBA00008520"/>
    </source>
</evidence>
<organism evidence="6 7">
    <name type="scientific">Thalassobacillus devorans</name>
    <dbReference type="NCBI Taxonomy" id="279813"/>
    <lineage>
        <taxon>Bacteria</taxon>
        <taxon>Bacillati</taxon>
        <taxon>Bacillota</taxon>
        <taxon>Bacilli</taxon>
        <taxon>Bacillales</taxon>
        <taxon>Bacillaceae</taxon>
        <taxon>Thalassobacillus</taxon>
    </lineage>
</organism>
<comment type="similarity">
    <text evidence="1 5">Belongs to the bacterial solute-binding protein 1 family.</text>
</comment>
<keyword evidence="4 5" id="KW-0732">Signal</keyword>
<evidence type="ECO:0000256" key="3">
    <source>
        <dbReference type="ARBA" id="ARBA00022597"/>
    </source>
</evidence>
<dbReference type="Pfam" id="PF13416">
    <property type="entry name" value="SBP_bac_8"/>
    <property type="match status" value="1"/>
</dbReference>
<evidence type="ECO:0000256" key="2">
    <source>
        <dbReference type="ARBA" id="ARBA00022448"/>
    </source>
</evidence>
<comment type="subcellular location">
    <subcellularLocation>
        <location evidence="5">Cell membrane</location>
        <topology evidence="5">Lipid-anchor</topology>
    </subcellularLocation>
</comment>
<keyword evidence="5" id="KW-1003">Cell membrane</keyword>
<keyword evidence="5" id="KW-0449">Lipoprotein</keyword>
<keyword evidence="7" id="KW-1185">Reference proteome</keyword>
<sequence>MKHKVFFLLISVMLMGILAACSSEETSGNNSKESGTQSIELWHYFEGNLKDVLEDNVTKYNESQDKVEVKLTFVPYGELNNQLLISGTNDATPDLVITGINEVQLFAESGVLEDMTANVEEWENNDQITEDIMDIHKVDDNVYGLPIKTNAIVMFYNKDMVEEPPTTWEELKKTAADATDGKQTGFLASAHNSQQGTASWIPFLISAGEDITTIGSDGGKEALQLWKDMVDEGSMSSEAVNKTIMDAQVDFQNGNTAMTLTGPWFIPELEANAPDLNWGVAEIPKDEKHVSLVGGESISMGKGANKEAAWDFISWFLEPENHFEYAKATGDFPALEDAFNEPYFQDDPVKQVFVNVIKSSSGYGWGENQGDFNQIVYTAMQKALTGEATVEEAVTEAQQKVDQILQ</sequence>
<dbReference type="EMBL" id="BMCJ01000003">
    <property type="protein sequence ID" value="GGC89600.1"/>
    <property type="molecule type" value="Genomic_DNA"/>
</dbReference>
<dbReference type="RefSeq" id="WP_062445934.1">
    <property type="nucleotide sequence ID" value="NZ_BMCJ01000003.1"/>
</dbReference>
<keyword evidence="3 5" id="KW-0762">Sugar transport</keyword>
<dbReference type="SUPFAM" id="SSF53850">
    <property type="entry name" value="Periplasmic binding protein-like II"/>
    <property type="match status" value="1"/>
</dbReference>
<dbReference type="InterPro" id="IPR006059">
    <property type="entry name" value="SBP"/>
</dbReference>
<protein>
    <recommendedName>
        <fullName evidence="5">Maltodextrin-binding protein</fullName>
    </recommendedName>
</protein>
<dbReference type="Proteomes" id="UP000619534">
    <property type="component" value="Unassembled WGS sequence"/>
</dbReference>
<dbReference type="Gene3D" id="3.40.190.10">
    <property type="entry name" value="Periplasmic binding protein-like II"/>
    <property type="match status" value="2"/>
</dbReference>
<feature type="signal peptide" evidence="5">
    <location>
        <begin position="1"/>
        <end position="19"/>
    </location>
</feature>
<gene>
    <name evidence="6" type="ORF">GCM10007216_20430</name>
</gene>
<reference evidence="7" key="1">
    <citation type="journal article" date="2019" name="Int. J. Syst. Evol. Microbiol.">
        <title>The Global Catalogue of Microorganisms (GCM) 10K type strain sequencing project: providing services to taxonomists for standard genome sequencing and annotation.</title>
        <authorList>
            <consortium name="The Broad Institute Genomics Platform"/>
            <consortium name="The Broad Institute Genome Sequencing Center for Infectious Disease"/>
            <person name="Wu L."/>
            <person name="Ma J."/>
        </authorList>
    </citation>
    <scope>NUCLEOTIDE SEQUENCE [LARGE SCALE GENOMIC DNA]</scope>
    <source>
        <strain evidence="7">CCM 7282</strain>
    </source>
</reference>
<accession>A0ABQ1P572</accession>
<name>A0ABQ1P572_9BACI</name>
<dbReference type="PANTHER" id="PTHR30061:SF50">
    <property type="entry name" value="MALTOSE_MALTODEXTRIN-BINDING PERIPLASMIC PROTEIN"/>
    <property type="match status" value="1"/>
</dbReference>
<comment type="caution">
    <text evidence="6">The sequence shown here is derived from an EMBL/GenBank/DDBJ whole genome shotgun (WGS) entry which is preliminary data.</text>
</comment>
<dbReference type="CDD" id="cd14748">
    <property type="entry name" value="PBP2_UgpB"/>
    <property type="match status" value="1"/>
</dbReference>
<dbReference type="InterPro" id="IPR006060">
    <property type="entry name" value="Maltose/Cyclodextrin-bd"/>
</dbReference>
<dbReference type="PRINTS" id="PR00181">
    <property type="entry name" value="MALTOSEBP"/>
</dbReference>